<evidence type="ECO:0000313" key="3">
    <source>
        <dbReference type="EMBL" id="SFB43645.1"/>
    </source>
</evidence>
<keyword evidence="3" id="KW-0418">Kinase</keyword>
<accession>A0A1I1AZW2</accession>
<keyword evidence="2" id="KW-0067">ATP-binding</keyword>
<organism evidence="3 4">
    <name type="scientific">Nocardioides alpinus</name>
    <dbReference type="NCBI Taxonomy" id="748909"/>
    <lineage>
        <taxon>Bacteria</taxon>
        <taxon>Bacillati</taxon>
        <taxon>Actinomycetota</taxon>
        <taxon>Actinomycetes</taxon>
        <taxon>Propionibacteriales</taxon>
        <taxon>Nocardioidaceae</taxon>
        <taxon>Nocardioides</taxon>
    </lineage>
</organism>
<keyword evidence="2" id="KW-0547">Nucleotide-binding</keyword>
<dbReference type="EMBL" id="PJBV01000015">
    <property type="protein sequence ID" value="PKH41425.1"/>
    <property type="molecule type" value="Genomic_DNA"/>
</dbReference>
<evidence type="ECO:0000313" key="4">
    <source>
        <dbReference type="Proteomes" id="UP000199113"/>
    </source>
</evidence>
<evidence type="ECO:0000313" key="5">
    <source>
        <dbReference type="Proteomes" id="UP000233565"/>
    </source>
</evidence>
<feature type="region of interest" description="Disordered" evidence="1">
    <location>
        <begin position="1"/>
        <end position="31"/>
    </location>
</feature>
<reference evidence="2 5" key="2">
    <citation type="submission" date="2017-12" db="EMBL/GenBank/DDBJ databases">
        <title>Pharmacopeia of the Arctic Ocean.</title>
        <authorList>
            <person name="Collins E."/>
            <person name="Ducluzeau A.-L."/>
        </authorList>
    </citation>
    <scope>NUCLEOTIDE SEQUENCE [LARGE SCALE GENOMIC DNA]</scope>
    <source>
        <strain evidence="2 5">DSM 23325</strain>
    </source>
</reference>
<keyword evidence="3" id="KW-0808">Transferase</keyword>
<dbReference type="Gene3D" id="3.40.50.300">
    <property type="entry name" value="P-loop containing nucleotide triphosphate hydrolases"/>
    <property type="match status" value="1"/>
</dbReference>
<dbReference type="STRING" id="748909.SAMN05192575_11265"/>
<dbReference type="OrthoDB" id="7837405at2"/>
<dbReference type="Proteomes" id="UP000199113">
    <property type="component" value="Unassembled WGS sequence"/>
</dbReference>
<dbReference type="Proteomes" id="UP000233565">
    <property type="component" value="Unassembled WGS sequence"/>
</dbReference>
<name>A0A1I1AZW2_9ACTN</name>
<protein>
    <submittedName>
        <fullName evidence="2">ATP-binding protein</fullName>
    </submittedName>
    <submittedName>
        <fullName evidence="3">Predicted kinase</fullName>
    </submittedName>
</protein>
<dbReference type="EMBL" id="FOKC01000012">
    <property type="protein sequence ID" value="SFB43645.1"/>
    <property type="molecule type" value="Genomic_DNA"/>
</dbReference>
<keyword evidence="5" id="KW-1185">Reference proteome</keyword>
<reference evidence="3" key="1">
    <citation type="submission" date="2016-10" db="EMBL/GenBank/DDBJ databases">
        <authorList>
            <person name="de Groot N.N."/>
        </authorList>
    </citation>
    <scope>NUCLEOTIDE SEQUENCE [LARGE SCALE GENOMIC DNA]</scope>
    <source>
        <strain evidence="3">CGMCC 1.10697</strain>
    </source>
</reference>
<sequence length="219" mass="23204">MRGSAVATPQPRKTPHISPTCPPPSRSGAAHTAVYPRSVPTLLHLNGPSGVGKSTLARAHAAARPGTLVCDIDDLRSWVSGWEDDFVGTGEAVRASALALITAYLASGRDVVLPQLIVTPAQVDRFEAVATEAGAAYVAVVLTVEPDLLLERLHARELTPVSAVISRIIEERGGDDLVLEGRRQLLDLAEQGGWAVVDATEREHALRALRALSACCDRS</sequence>
<dbReference type="GO" id="GO:0016301">
    <property type="term" value="F:kinase activity"/>
    <property type="evidence" value="ECO:0007669"/>
    <property type="project" value="UniProtKB-KW"/>
</dbReference>
<dbReference type="InterPro" id="IPR027417">
    <property type="entry name" value="P-loop_NTPase"/>
</dbReference>
<dbReference type="Pfam" id="PF13671">
    <property type="entry name" value="AAA_33"/>
    <property type="match status" value="1"/>
</dbReference>
<dbReference type="GO" id="GO:0005524">
    <property type="term" value="F:ATP binding"/>
    <property type="evidence" value="ECO:0007669"/>
    <property type="project" value="UniProtKB-KW"/>
</dbReference>
<dbReference type="AlphaFoldDB" id="A0A1I1AZW2"/>
<evidence type="ECO:0000313" key="2">
    <source>
        <dbReference type="EMBL" id="PKH41425.1"/>
    </source>
</evidence>
<gene>
    <name evidence="2" type="ORF">CXG46_10145</name>
    <name evidence="3" type="ORF">SAMN05192575_11265</name>
</gene>
<evidence type="ECO:0000256" key="1">
    <source>
        <dbReference type="SAM" id="MobiDB-lite"/>
    </source>
</evidence>
<dbReference type="SUPFAM" id="SSF52540">
    <property type="entry name" value="P-loop containing nucleoside triphosphate hydrolases"/>
    <property type="match status" value="1"/>
</dbReference>
<proteinExistence type="predicted"/>